<dbReference type="Proteomes" id="UP000755585">
    <property type="component" value="Unassembled WGS sequence"/>
</dbReference>
<dbReference type="Gene3D" id="2.60.120.200">
    <property type="match status" value="1"/>
</dbReference>
<protein>
    <recommendedName>
        <fullName evidence="4">GH16 domain-containing protein</fullName>
    </recommendedName>
</protein>
<gene>
    <name evidence="5" type="ORF">JOF29_007215</name>
</gene>
<dbReference type="InterPro" id="IPR050546">
    <property type="entry name" value="Glycosyl_Hydrlase_16"/>
</dbReference>
<dbReference type="PROSITE" id="PS51762">
    <property type="entry name" value="GH16_2"/>
    <property type="match status" value="1"/>
</dbReference>
<evidence type="ECO:0000259" key="4">
    <source>
        <dbReference type="PROSITE" id="PS51762"/>
    </source>
</evidence>
<accession>A0ABS4UWS8</accession>
<dbReference type="EMBL" id="JAGINT010000002">
    <property type="protein sequence ID" value="MBP2356105.1"/>
    <property type="molecule type" value="Genomic_DNA"/>
</dbReference>
<dbReference type="InterPro" id="IPR013320">
    <property type="entry name" value="ConA-like_dom_sf"/>
</dbReference>
<dbReference type="RefSeq" id="WP_344748365.1">
    <property type="nucleotide sequence ID" value="NZ_BAAAVU010000023.1"/>
</dbReference>
<feature type="signal peptide" evidence="3">
    <location>
        <begin position="1"/>
        <end position="27"/>
    </location>
</feature>
<dbReference type="PANTHER" id="PTHR10963">
    <property type="entry name" value="GLYCOSYL HYDROLASE-RELATED"/>
    <property type="match status" value="1"/>
</dbReference>
<dbReference type="PANTHER" id="PTHR10963:SF55">
    <property type="entry name" value="GLYCOSIDE HYDROLASE FAMILY 16 PROTEIN"/>
    <property type="match status" value="1"/>
</dbReference>
<dbReference type="Gene3D" id="2.60.120.260">
    <property type="entry name" value="Galactose-binding domain-like"/>
    <property type="match status" value="2"/>
</dbReference>
<sequence>MRTAKNWRRCLAAAVAVFALLSGTGTAAVGAMTDTTETAHADTDPLPSSDPSNSGNWVYSHAYSDEFHGTRLNPAKWQAMPLTYTPVWRWDASDVSVGGGNLGLRSEYKPNDSFNQTVSGWQTVSADGSWSPLADYITTDWHRTGSSALVHYNYWSYHVTTQQVVTGLTDGTYTFSAYVWTSGISASEQSHSLVAKDCGSAATSTPIPVGTGGWQLATLSGISVVGGSCTVGVESQSDHQGWVRIDDASFAPTGSSTNLLTNPGFETRTMTPYQSGGIISLDTAKYGYFEARIKASSTAFPGTCPAFWLEHIDPVWGNEIDIEEIGQRTTTPGDVSMTDHNWKSPTSTTLTSHTADYVSPTSLNGSFHTYGLEWAPGSLKFYVDGVLRRSYSSTDYDQTGLNIILSQGIRSPYKTSPTGTGFPADSQTAYIRVWKKADMLVEDSNVVRGAGGTQVPGDGIGENLFRYSGTWTETNDSSASGGTTHSATVAGPTSSMTFYGNGFSLLGAKAPSYGMATISIDGHAPVLIDEYAAGPEAQQIVYTSDALRPGRHTVTIAPTGTKNAASSDTKFSIDGLHIFN</sequence>
<keyword evidence="3" id="KW-0732">Signal</keyword>
<organism evidence="5 6">
    <name type="scientific">Kribbella aluminosa</name>
    <dbReference type="NCBI Taxonomy" id="416017"/>
    <lineage>
        <taxon>Bacteria</taxon>
        <taxon>Bacillati</taxon>
        <taxon>Actinomycetota</taxon>
        <taxon>Actinomycetes</taxon>
        <taxon>Propionibacteriales</taxon>
        <taxon>Kribbellaceae</taxon>
        <taxon>Kribbella</taxon>
    </lineage>
</organism>
<evidence type="ECO:0000313" key="5">
    <source>
        <dbReference type="EMBL" id="MBP2356105.1"/>
    </source>
</evidence>
<feature type="chain" id="PRO_5046976490" description="GH16 domain-containing protein" evidence="3">
    <location>
        <begin position="28"/>
        <end position="580"/>
    </location>
</feature>
<name>A0ABS4UWS8_9ACTN</name>
<keyword evidence="6" id="KW-1185">Reference proteome</keyword>
<feature type="domain" description="GH16" evidence="4">
    <location>
        <begin position="200"/>
        <end position="439"/>
    </location>
</feature>
<dbReference type="SUPFAM" id="SSF49899">
    <property type="entry name" value="Concanavalin A-like lectins/glucanases"/>
    <property type="match status" value="1"/>
</dbReference>
<comment type="similarity">
    <text evidence="1">Belongs to the glycosyl hydrolase 16 family.</text>
</comment>
<proteinExistence type="inferred from homology"/>
<evidence type="ECO:0000256" key="2">
    <source>
        <dbReference type="SAM" id="MobiDB-lite"/>
    </source>
</evidence>
<feature type="region of interest" description="Disordered" evidence="2">
    <location>
        <begin position="329"/>
        <end position="349"/>
    </location>
</feature>
<reference evidence="5 6" key="1">
    <citation type="submission" date="2021-03" db="EMBL/GenBank/DDBJ databases">
        <title>Sequencing the genomes of 1000 actinobacteria strains.</title>
        <authorList>
            <person name="Klenk H.-P."/>
        </authorList>
    </citation>
    <scope>NUCLEOTIDE SEQUENCE [LARGE SCALE GENOMIC DNA]</scope>
    <source>
        <strain evidence="5 6">DSM 18824</strain>
    </source>
</reference>
<dbReference type="CDD" id="cd00413">
    <property type="entry name" value="Glyco_hydrolase_16"/>
    <property type="match status" value="1"/>
</dbReference>
<evidence type="ECO:0000256" key="3">
    <source>
        <dbReference type="SAM" id="SignalP"/>
    </source>
</evidence>
<comment type="caution">
    <text evidence="5">The sequence shown here is derived from an EMBL/GenBank/DDBJ whole genome shotgun (WGS) entry which is preliminary data.</text>
</comment>
<dbReference type="InterPro" id="IPR000757">
    <property type="entry name" value="Beta-glucanase-like"/>
</dbReference>
<evidence type="ECO:0000256" key="1">
    <source>
        <dbReference type="ARBA" id="ARBA00006865"/>
    </source>
</evidence>
<dbReference type="Pfam" id="PF00722">
    <property type="entry name" value="Glyco_hydro_16"/>
    <property type="match status" value="1"/>
</dbReference>
<evidence type="ECO:0000313" key="6">
    <source>
        <dbReference type="Proteomes" id="UP000755585"/>
    </source>
</evidence>